<dbReference type="InterPro" id="IPR043128">
    <property type="entry name" value="Rev_trsase/Diguanyl_cyclase"/>
</dbReference>
<dbReference type="InterPro" id="IPR001205">
    <property type="entry name" value="RNA-dir_pol_C"/>
</dbReference>
<evidence type="ECO:0000313" key="11">
    <source>
        <dbReference type="EMBL" id="ADD69780.1"/>
    </source>
</evidence>
<organism evidence="11">
    <name type="scientific">Bermuda grass mosaic virus</name>
    <dbReference type="NCBI Taxonomy" id="741977"/>
    <lineage>
        <taxon>Viruses</taxon>
        <taxon>Riboviria</taxon>
        <taxon>Orthornavirae</taxon>
        <taxon>Pisuviricota</taxon>
        <taxon>Stelpaviricetes</taxon>
        <taxon>Patatavirales</taxon>
        <taxon>Potyviridae</taxon>
    </lineage>
</organism>
<evidence type="ECO:0000256" key="5">
    <source>
        <dbReference type="ARBA" id="ARBA00022695"/>
    </source>
</evidence>
<dbReference type="GO" id="GO:0019028">
    <property type="term" value="C:viral capsid"/>
    <property type="evidence" value="ECO:0007669"/>
    <property type="project" value="UniProtKB-KW"/>
</dbReference>
<dbReference type="GO" id="GO:0003723">
    <property type="term" value="F:RNA binding"/>
    <property type="evidence" value="ECO:0007669"/>
    <property type="project" value="InterPro"/>
</dbReference>
<reference evidence="11" key="1">
    <citation type="journal article" date="2010" name="Arch. Virol.">
        <title>Characterization of a filamentous virus from Bermuda grass and its molecular, serological and biological comparison with Spartina mottle virus.</title>
        <authorList>
            <person name="Hosseini A."/>
            <person name="Koohi Habibi M."/>
            <person name="Izadpanah K."/>
            <person name="Mosahebi G.H."/>
            <person name="Rubies-Autonell C."/>
            <person name="Ratti C."/>
        </authorList>
    </citation>
    <scope>NUCLEOTIDE SEQUENCE</scope>
    <source>
        <strain evidence="11">Kj</strain>
    </source>
</reference>
<evidence type="ECO:0000256" key="4">
    <source>
        <dbReference type="ARBA" id="ARBA00022679"/>
    </source>
</evidence>
<dbReference type="GO" id="GO:0000166">
    <property type="term" value="F:nucleotide binding"/>
    <property type="evidence" value="ECO:0007669"/>
    <property type="project" value="UniProtKB-KW"/>
</dbReference>
<keyword evidence="4" id="KW-0808">Transferase</keyword>
<dbReference type="InterPro" id="IPR001592">
    <property type="entry name" value="Poty_coat"/>
</dbReference>
<dbReference type="GO" id="GO:0039694">
    <property type="term" value="P:viral RNA genome replication"/>
    <property type="evidence" value="ECO:0007669"/>
    <property type="project" value="InterPro"/>
</dbReference>
<keyword evidence="7" id="KW-0946">Virion</keyword>
<dbReference type="Pfam" id="PF00680">
    <property type="entry name" value="RdRP_1"/>
    <property type="match status" value="1"/>
</dbReference>
<dbReference type="Pfam" id="PF00767">
    <property type="entry name" value="Poty_coat"/>
    <property type="match status" value="1"/>
</dbReference>
<sequence>GNNSGQPSTVVDNTLMVIISMEYTKIKLGIQDEEIVYFCNGDDLAIAIQPNRATEMEKFSEIFSTLGLNYDFSNIVTDRTQISFMSHRGIHHDEIYIPKLEPERIVAILQWNRTSEFEHELDALNAALIESYGYPQLEHFIRVYYNWLLEQHPYNTLAAVGKAPYISKLALRNLYDGKGVTNEEIQLYRNAMEYTPAFDTLQLQAGETAVKPTLTGVAEAPDVETDTAKKTRLVANKAAKEKFKTDSDAWDTAHPTDKVVRPSGATITSEETAAGTEPAVPQNDLGDGKHGEGVFKTPKLELDKRQIRIPKVGGKAAINMKALNSLTATSYDLSGKKATNRQFTNWYNGAKKDYGLDDDAFQLLVTAFVVWCIHNGTSDKMTGNFKAKFNDEEEDYPVGPFIHHANPTLRQIMMHYSDVAEQYIVDQNRKHKFMPRWGMQRNILDYNCAQYAFDFYEVTDRTPPIARNLIMNTKAAAVRNGGNKILGLDGNVTLKPQELDHHTVADREVGRITN</sequence>
<evidence type="ECO:0000256" key="9">
    <source>
        <dbReference type="SAM" id="MobiDB-lite"/>
    </source>
</evidence>
<dbReference type="GO" id="GO:0006351">
    <property type="term" value="P:DNA-templated transcription"/>
    <property type="evidence" value="ECO:0007669"/>
    <property type="project" value="InterPro"/>
</dbReference>
<keyword evidence="6" id="KW-0547">Nucleotide-binding</keyword>
<evidence type="ECO:0000256" key="8">
    <source>
        <dbReference type="ARBA" id="ARBA00022953"/>
    </source>
</evidence>
<dbReference type="EMBL" id="GU552269">
    <property type="protein sequence ID" value="ADD69780.1"/>
    <property type="molecule type" value="Genomic_RNA"/>
</dbReference>
<dbReference type="GO" id="GO:0003968">
    <property type="term" value="F:RNA-directed RNA polymerase activity"/>
    <property type="evidence" value="ECO:0007669"/>
    <property type="project" value="UniProtKB-KW"/>
</dbReference>
<keyword evidence="8" id="KW-0693">Viral RNA replication</keyword>
<feature type="non-terminal residue" evidence="11">
    <location>
        <position position="1"/>
    </location>
</feature>
<evidence type="ECO:0000256" key="1">
    <source>
        <dbReference type="ARBA" id="ARBA00004328"/>
    </source>
</evidence>
<proteinExistence type="predicted"/>
<keyword evidence="3" id="KW-0167">Capsid protein</keyword>
<evidence type="ECO:0000256" key="3">
    <source>
        <dbReference type="ARBA" id="ARBA00022561"/>
    </source>
</evidence>
<evidence type="ECO:0000256" key="6">
    <source>
        <dbReference type="ARBA" id="ARBA00022741"/>
    </source>
</evidence>
<accession>D4P098</accession>
<keyword evidence="5" id="KW-0548">Nucleotidyltransferase</keyword>
<dbReference type="PROSITE" id="PS50507">
    <property type="entry name" value="RDRP_SSRNA_POS"/>
    <property type="match status" value="1"/>
</dbReference>
<comment type="subcellular location">
    <subcellularLocation>
        <location evidence="1">Virion</location>
    </subcellularLocation>
</comment>
<name>D4P098_9POTY</name>
<dbReference type="Gene3D" id="3.30.70.270">
    <property type="match status" value="1"/>
</dbReference>
<evidence type="ECO:0000256" key="7">
    <source>
        <dbReference type="ARBA" id="ARBA00022844"/>
    </source>
</evidence>
<feature type="region of interest" description="Disordered" evidence="9">
    <location>
        <begin position="246"/>
        <end position="289"/>
    </location>
</feature>
<dbReference type="InterPro" id="IPR043502">
    <property type="entry name" value="DNA/RNA_pol_sf"/>
</dbReference>
<feature type="domain" description="RdRp catalytic" evidence="10">
    <location>
        <begin position="1"/>
        <end position="56"/>
    </location>
</feature>
<keyword evidence="2" id="KW-0696">RNA-directed RNA polymerase</keyword>
<protein>
    <submittedName>
        <fullName evidence="11">Polyprotein</fullName>
    </submittedName>
</protein>
<evidence type="ECO:0000259" key="10">
    <source>
        <dbReference type="PROSITE" id="PS50507"/>
    </source>
</evidence>
<evidence type="ECO:0000256" key="2">
    <source>
        <dbReference type="ARBA" id="ARBA00022484"/>
    </source>
</evidence>
<dbReference type="InterPro" id="IPR007094">
    <property type="entry name" value="RNA-dir_pol_PSvirus"/>
</dbReference>
<dbReference type="SUPFAM" id="SSF56672">
    <property type="entry name" value="DNA/RNA polymerases"/>
    <property type="match status" value="1"/>
</dbReference>